<dbReference type="FunFam" id="1.10.132.110:FF:000001">
    <property type="entry name" value="Serum amyloid A protein"/>
    <property type="match status" value="1"/>
</dbReference>
<dbReference type="Proteomes" id="UP000002279">
    <property type="component" value="Chromosome 3"/>
</dbReference>
<dbReference type="Bgee" id="ENSOANG00000001353">
    <property type="expression patterns" value="Expressed in liver and 2 other cell types or tissues"/>
</dbReference>
<dbReference type="InterPro" id="IPR000096">
    <property type="entry name" value="Serum_amyloid_A"/>
</dbReference>
<evidence type="ECO:0000313" key="4">
    <source>
        <dbReference type="Ensembl" id="ENSOANP00000036219.1"/>
    </source>
</evidence>
<reference evidence="4 5" key="1">
    <citation type="journal article" date="2008" name="Nature">
        <title>Genome analysis of the platypus reveals unique signatures of evolution.</title>
        <authorList>
            <person name="Warren W.C."/>
            <person name="Hillier L.W."/>
            <person name="Marshall Graves J.A."/>
            <person name="Birney E."/>
            <person name="Ponting C.P."/>
            <person name="Grutzner F."/>
            <person name="Belov K."/>
            <person name="Miller W."/>
            <person name="Clarke L."/>
            <person name="Chinwalla A.T."/>
            <person name="Yang S.P."/>
            <person name="Heger A."/>
            <person name="Locke D.P."/>
            <person name="Miethke P."/>
            <person name="Waters P.D."/>
            <person name="Veyrunes F."/>
            <person name="Fulton L."/>
            <person name="Fulton B."/>
            <person name="Graves T."/>
            <person name="Wallis J."/>
            <person name="Puente X.S."/>
            <person name="Lopez-Otin C."/>
            <person name="Ordonez G.R."/>
            <person name="Eichler E.E."/>
            <person name="Chen L."/>
            <person name="Cheng Z."/>
            <person name="Deakin J.E."/>
            <person name="Alsop A."/>
            <person name="Thompson K."/>
            <person name="Kirby P."/>
            <person name="Papenfuss A.T."/>
            <person name="Wakefield M.J."/>
            <person name="Olender T."/>
            <person name="Lancet D."/>
            <person name="Huttley G.A."/>
            <person name="Smit A.F."/>
            <person name="Pask A."/>
            <person name="Temple-Smith P."/>
            <person name="Batzer M.A."/>
            <person name="Walker J.A."/>
            <person name="Konkel M.K."/>
            <person name="Harris R.S."/>
            <person name="Whittington C.M."/>
            <person name="Wong E.S."/>
            <person name="Gemmell N.J."/>
            <person name="Buschiazzo E."/>
            <person name="Vargas Jentzsch I.M."/>
            <person name="Merkel A."/>
            <person name="Schmitz J."/>
            <person name="Zemann A."/>
            <person name="Churakov G."/>
            <person name="Kriegs J.O."/>
            <person name="Brosius J."/>
            <person name="Murchison E.P."/>
            <person name="Sachidanandam R."/>
            <person name="Smith C."/>
            <person name="Hannon G.J."/>
            <person name="Tsend-Ayush E."/>
            <person name="McMillan D."/>
            <person name="Attenborough R."/>
            <person name="Rens W."/>
            <person name="Ferguson-Smith M."/>
            <person name="Lefevre C.M."/>
            <person name="Sharp J.A."/>
            <person name="Nicholas K.R."/>
            <person name="Ray D.A."/>
            <person name="Kube M."/>
            <person name="Reinhardt R."/>
            <person name="Pringle T.H."/>
            <person name="Taylor J."/>
            <person name="Jones R.C."/>
            <person name="Nixon B."/>
            <person name="Dacheux J.L."/>
            <person name="Niwa H."/>
            <person name="Sekita Y."/>
            <person name="Huang X."/>
            <person name="Stark A."/>
            <person name="Kheradpour P."/>
            <person name="Kellis M."/>
            <person name="Flicek P."/>
            <person name="Chen Y."/>
            <person name="Webber C."/>
            <person name="Hardison R."/>
            <person name="Nelson J."/>
            <person name="Hallsworth-Pepin K."/>
            <person name="Delehaunty K."/>
            <person name="Markovic C."/>
            <person name="Minx P."/>
            <person name="Feng Y."/>
            <person name="Kremitzki C."/>
            <person name="Mitreva M."/>
            <person name="Glasscock J."/>
            <person name="Wylie T."/>
            <person name="Wohldmann P."/>
            <person name="Thiru P."/>
            <person name="Nhan M.N."/>
            <person name="Pohl C.S."/>
            <person name="Smith S.M."/>
            <person name="Hou S."/>
            <person name="Nefedov M."/>
            <person name="de Jong P.J."/>
            <person name="Renfree M.B."/>
            <person name="Mardis E.R."/>
            <person name="Wilson R.K."/>
        </authorList>
    </citation>
    <scope>NUCLEOTIDE SEQUENCE [LARGE SCALE GENOMIC DNA]</scope>
    <source>
        <strain evidence="4 5">Glennie</strain>
    </source>
</reference>
<dbReference type="PANTHER" id="PTHR23424">
    <property type="entry name" value="SERUM AMYLOID A"/>
    <property type="match status" value="1"/>
</dbReference>
<dbReference type="InParanoid" id="A0A6I8N4Z8"/>
<dbReference type="GO" id="GO:0006953">
    <property type="term" value="P:acute-phase response"/>
    <property type="evidence" value="ECO:0007669"/>
    <property type="project" value="UniProtKB-UniRule"/>
</dbReference>
<reference evidence="4" key="2">
    <citation type="submission" date="2025-08" db="UniProtKB">
        <authorList>
            <consortium name="Ensembl"/>
        </authorList>
    </citation>
    <scope>IDENTIFICATION</scope>
    <source>
        <strain evidence="4">Glennie</strain>
    </source>
</reference>
<keyword evidence="2" id="KW-0345">HDL</keyword>
<dbReference type="InterPro" id="IPR052464">
    <property type="entry name" value="Synovial_Prolif_Regulator"/>
</dbReference>
<sequence length="128" mass="14328">SLAGSEKSYFSILIGGCLIPQMISFRLMFPLQSLRPGSWDMWNAHSDMREVNFKNSDKYFHARGNYDAAKRGPGGAWAAEIISDGREFLQETFGRGMEDLLADQEANRHGRSGGDPNHCRPAGLDEKY</sequence>
<dbReference type="PRINTS" id="PR00306">
    <property type="entry name" value="SERUMAMYLOID"/>
</dbReference>
<dbReference type="SMART" id="SM00197">
    <property type="entry name" value="SAA"/>
    <property type="match status" value="1"/>
</dbReference>
<dbReference type="AlphaFoldDB" id="A0A6I8N4Z8"/>
<dbReference type="Gene3D" id="1.10.132.110">
    <property type="entry name" value="Serum amyloid A protein"/>
    <property type="match status" value="1"/>
</dbReference>
<dbReference type="Ensembl" id="ENSOANT00000057357.1">
    <property type="protein sequence ID" value="ENSOANP00000036219.1"/>
    <property type="gene ID" value="ENSOANG00000001353.3"/>
</dbReference>
<proteinExistence type="inferred from homology"/>
<comment type="similarity">
    <text evidence="1 2">Belongs to the SAA family.</text>
</comment>
<dbReference type="FunCoup" id="A0A6I8N4Z8">
    <property type="interactions" value="70"/>
</dbReference>
<evidence type="ECO:0000256" key="2">
    <source>
        <dbReference type="RuleBase" id="RU000539"/>
    </source>
</evidence>
<evidence type="ECO:0000256" key="1">
    <source>
        <dbReference type="ARBA" id="ARBA00007745"/>
    </source>
</evidence>
<accession>A0A6I8N4Z8</accession>
<dbReference type="GeneTree" id="ENSGT00390000004737"/>
<dbReference type="PROSITE" id="PS00992">
    <property type="entry name" value="SAA"/>
    <property type="match status" value="1"/>
</dbReference>
<keyword evidence="2" id="KW-0011">Acute phase</keyword>
<keyword evidence="5" id="KW-1185">Reference proteome</keyword>
<dbReference type="GO" id="GO:0034364">
    <property type="term" value="C:high-density lipoprotein particle"/>
    <property type="evidence" value="ECO:0007669"/>
    <property type="project" value="UniProtKB-UniRule"/>
</dbReference>
<name>A0A6I8N4Z8_ORNAN</name>
<evidence type="ECO:0000256" key="3">
    <source>
        <dbReference type="SAM" id="MobiDB-lite"/>
    </source>
</evidence>
<reference evidence="4" key="3">
    <citation type="submission" date="2025-09" db="UniProtKB">
        <authorList>
            <consortium name="Ensembl"/>
        </authorList>
    </citation>
    <scope>IDENTIFICATION</scope>
    <source>
        <strain evidence="4">Glennie</strain>
    </source>
</reference>
<dbReference type="OMA" id="FIGEAIQ"/>
<comment type="function">
    <text evidence="2">Major acute phase reactant. Apolipoprotein of the HDL complex.</text>
</comment>
<organism evidence="4 5">
    <name type="scientific">Ornithorhynchus anatinus</name>
    <name type="common">Duckbill platypus</name>
    <dbReference type="NCBI Taxonomy" id="9258"/>
    <lineage>
        <taxon>Eukaryota</taxon>
        <taxon>Metazoa</taxon>
        <taxon>Chordata</taxon>
        <taxon>Craniata</taxon>
        <taxon>Vertebrata</taxon>
        <taxon>Euteleostomi</taxon>
        <taxon>Mammalia</taxon>
        <taxon>Monotremata</taxon>
        <taxon>Ornithorhynchidae</taxon>
        <taxon>Ornithorhynchus</taxon>
    </lineage>
</organism>
<dbReference type="Pfam" id="PF00277">
    <property type="entry name" value="SAA"/>
    <property type="match status" value="1"/>
</dbReference>
<protein>
    <recommendedName>
        <fullName evidence="2">Serum amyloid A protein</fullName>
    </recommendedName>
</protein>
<dbReference type="PANTHER" id="PTHR23424:SF29">
    <property type="entry name" value="SERUM AMYLOID A PROTEIN"/>
    <property type="match status" value="1"/>
</dbReference>
<feature type="region of interest" description="Disordered" evidence="3">
    <location>
        <begin position="100"/>
        <end position="128"/>
    </location>
</feature>
<evidence type="ECO:0000313" key="5">
    <source>
        <dbReference type="Proteomes" id="UP000002279"/>
    </source>
</evidence>